<organism evidence="3 4">
    <name type="scientific">Nonomuraea fuscirosea</name>
    <dbReference type="NCBI Taxonomy" id="1291556"/>
    <lineage>
        <taxon>Bacteria</taxon>
        <taxon>Bacillati</taxon>
        <taxon>Actinomycetota</taxon>
        <taxon>Actinomycetes</taxon>
        <taxon>Streptosporangiales</taxon>
        <taxon>Streptosporangiaceae</taxon>
        <taxon>Nonomuraea</taxon>
    </lineage>
</organism>
<name>A0A2T0MQE7_9ACTN</name>
<keyword evidence="2" id="KW-0812">Transmembrane</keyword>
<feature type="transmembrane region" description="Helical" evidence="2">
    <location>
        <begin position="181"/>
        <end position="206"/>
    </location>
</feature>
<keyword evidence="4" id="KW-1185">Reference proteome</keyword>
<sequence length="764" mass="80852">MPWRNSRSRIRRDGTRRLCDSRGVETAEEMDAGTLMRLRRDEVLRWSYAAALRHVPQLATPSALVLLPIGVVALLCVIPPAGDSLVVVDGRPELVGPASAPLLVWGAAVLVAWTAGQVVVFPATVLLAAGALTGRPVSVAAAMRAAARRLPATLVLVGVAVVMLAAILAAGFGILTVKAEAFPSIVVMAALALLAVPAVLAVPVVVLEGRSAVRGVGRAYRLAARRFSKSVLTAVLGAWAIPGLASWVADAAITSIPGPAMPILLGLAGSVLALVVTPLQATVITGVFLHLTALRCNEETGPEITRVLRSLPAAPERPRRLVPMLVASLVPALLYGATVLVNPLGWPEVRKTVVTWSWRPGLVDDGRVRPHMGALRSEILWGLHAWPGSHVTVLIHDLDAPALLTCADPACESPTYEYAEPKAHTFLAPATAGAWLSDGRLAMTLWRRIGAQEPPSLQLELLICDARGCAPASDGTALARPTGPFLDGALMALAPRPGGGLVLATAEEEPEDEDSDRHLIRLVFCPDLTCARPSAKEIARIGTHGGRGRLNDFTVDVRPDGRPIVALLDGATGALDLLSCEDPSCDRLRSAQPVAPGPERNMGQFDRRPGLTMVVRPDGRPLIAYQDGDGTVRLLDCLTWDCTRTEETALSGAVEQLATPALVLDRSGRALVAFHDRVHDRIMLATCEGVRCVSAPVSRTREDTWTRLAITLDSRGRPVIAWGDGKGDLHEGDWQLMLATVTAPAAAPSPGPRPPQPNATDQPG</sequence>
<feature type="transmembrane region" description="Helical" evidence="2">
    <location>
        <begin position="63"/>
        <end position="82"/>
    </location>
</feature>
<gene>
    <name evidence="3" type="ORF">B0I32_117109</name>
</gene>
<feature type="transmembrane region" description="Helical" evidence="2">
    <location>
        <begin position="321"/>
        <end position="341"/>
    </location>
</feature>
<feature type="transmembrane region" description="Helical" evidence="2">
    <location>
        <begin position="261"/>
        <end position="289"/>
    </location>
</feature>
<dbReference type="AlphaFoldDB" id="A0A2T0MQE7"/>
<evidence type="ECO:0000256" key="2">
    <source>
        <dbReference type="SAM" id="Phobius"/>
    </source>
</evidence>
<feature type="region of interest" description="Disordered" evidence="1">
    <location>
        <begin position="744"/>
        <end position="764"/>
    </location>
</feature>
<reference evidence="3 4" key="1">
    <citation type="submission" date="2018-03" db="EMBL/GenBank/DDBJ databases">
        <title>Genomic Encyclopedia of Type Strains, Phase III (KMG-III): the genomes of soil and plant-associated and newly described type strains.</title>
        <authorList>
            <person name="Whitman W."/>
        </authorList>
    </citation>
    <scope>NUCLEOTIDE SEQUENCE [LARGE SCALE GENOMIC DNA]</scope>
    <source>
        <strain evidence="3 4">CGMCC 4.7104</strain>
    </source>
</reference>
<feature type="transmembrane region" description="Helical" evidence="2">
    <location>
        <begin position="102"/>
        <end position="132"/>
    </location>
</feature>
<keyword evidence="2" id="KW-0472">Membrane</keyword>
<keyword evidence="2" id="KW-1133">Transmembrane helix</keyword>
<proteinExistence type="predicted"/>
<feature type="transmembrane region" description="Helical" evidence="2">
    <location>
        <begin position="153"/>
        <end position="175"/>
    </location>
</feature>
<feature type="transmembrane region" description="Helical" evidence="2">
    <location>
        <begin position="227"/>
        <end position="249"/>
    </location>
</feature>
<protein>
    <submittedName>
        <fullName evidence="3">Uncharacterized protein</fullName>
    </submittedName>
</protein>
<accession>A0A2T0MQE7</accession>
<dbReference type="EMBL" id="PVNG01000017">
    <property type="protein sequence ID" value="PRX60342.1"/>
    <property type="molecule type" value="Genomic_DNA"/>
</dbReference>
<evidence type="ECO:0000313" key="3">
    <source>
        <dbReference type="EMBL" id="PRX60342.1"/>
    </source>
</evidence>
<comment type="caution">
    <text evidence="3">The sequence shown here is derived from an EMBL/GenBank/DDBJ whole genome shotgun (WGS) entry which is preliminary data.</text>
</comment>
<evidence type="ECO:0000256" key="1">
    <source>
        <dbReference type="SAM" id="MobiDB-lite"/>
    </source>
</evidence>
<dbReference type="Proteomes" id="UP000238312">
    <property type="component" value="Unassembled WGS sequence"/>
</dbReference>
<feature type="compositionally biased region" description="Pro residues" evidence="1">
    <location>
        <begin position="747"/>
        <end position="757"/>
    </location>
</feature>
<evidence type="ECO:0000313" key="4">
    <source>
        <dbReference type="Proteomes" id="UP000238312"/>
    </source>
</evidence>